<comment type="catalytic activity">
    <reaction evidence="15">
        <text>13-(9Z-hexadecenoyloxy)-octadecanoate + H2O = 13-hydroxy-octadecanoate + (9Z)-hexadecenoate + H(+)</text>
        <dbReference type="Rhea" id="RHEA:52076"/>
        <dbReference type="ChEBI" id="CHEBI:15377"/>
        <dbReference type="ChEBI" id="CHEBI:15378"/>
        <dbReference type="ChEBI" id="CHEBI:32372"/>
        <dbReference type="ChEBI" id="CHEBI:136304"/>
        <dbReference type="ChEBI" id="CHEBI:136315"/>
    </reaction>
    <physiologicalReaction direction="left-to-right" evidence="15">
        <dbReference type="Rhea" id="RHEA:52077"/>
    </physiologicalReaction>
</comment>
<feature type="transmembrane region" description="Helical" evidence="17">
    <location>
        <begin position="48"/>
        <end position="69"/>
    </location>
</feature>
<evidence type="ECO:0000256" key="16">
    <source>
        <dbReference type="ARBA" id="ARBA00049428"/>
    </source>
</evidence>
<comment type="catalytic activity">
    <reaction evidence="14">
        <text>13-(9Z-octadecenoyloxy)-octadecanoate + H2O = 13-hydroxy-octadecanoate + (9Z)-octadecenoate + H(+)</text>
        <dbReference type="Rhea" id="RHEA:52064"/>
        <dbReference type="ChEBI" id="CHEBI:15377"/>
        <dbReference type="ChEBI" id="CHEBI:15378"/>
        <dbReference type="ChEBI" id="CHEBI:30823"/>
        <dbReference type="ChEBI" id="CHEBI:136303"/>
        <dbReference type="ChEBI" id="CHEBI:136304"/>
    </reaction>
    <physiologicalReaction direction="left-to-right" evidence="14">
        <dbReference type="Rhea" id="RHEA:52065"/>
    </physiologicalReaction>
</comment>
<keyword evidence="5 17" id="KW-1133">Transmembrane helix</keyword>
<evidence type="ECO:0000256" key="11">
    <source>
        <dbReference type="ARBA" id="ARBA00048701"/>
    </source>
</evidence>
<evidence type="ECO:0000256" key="15">
    <source>
        <dbReference type="ARBA" id="ARBA00049322"/>
    </source>
</evidence>
<evidence type="ECO:0000256" key="2">
    <source>
        <dbReference type="ARBA" id="ARBA00004127"/>
    </source>
</evidence>
<comment type="subcellular location">
    <subcellularLocation>
        <location evidence="2">Endomembrane system</location>
        <topology evidence="2">Multi-pass membrane protein</topology>
    </subcellularLocation>
</comment>
<evidence type="ECO:0000256" key="13">
    <source>
        <dbReference type="ARBA" id="ARBA00049221"/>
    </source>
</evidence>
<comment type="catalytic activity">
    <reaction evidence="16">
        <text>12-(9Z-hexadecenoyloxy)-octadecanoate + H2O = 12-hydroxyoctadecanoate + (9Z)-hexadecenoate + H(+)</text>
        <dbReference type="Rhea" id="RHEA:52072"/>
        <dbReference type="ChEBI" id="CHEBI:15377"/>
        <dbReference type="ChEBI" id="CHEBI:15378"/>
        <dbReference type="ChEBI" id="CHEBI:32372"/>
        <dbReference type="ChEBI" id="CHEBI:84201"/>
        <dbReference type="ChEBI" id="CHEBI:136312"/>
    </reaction>
    <physiologicalReaction direction="left-to-right" evidence="16">
        <dbReference type="Rhea" id="RHEA:52073"/>
    </physiologicalReaction>
</comment>
<comment type="catalytic activity">
    <reaction evidence="9">
        <text>9-hexadecanoyloxy-octadecanoate + H2O = 9-hydroxy-octadecanoate + hexadecanoate + H(+)</text>
        <dbReference type="Rhea" id="RHEA:52052"/>
        <dbReference type="ChEBI" id="CHEBI:7896"/>
        <dbReference type="ChEBI" id="CHEBI:15377"/>
        <dbReference type="ChEBI" id="CHEBI:15378"/>
        <dbReference type="ChEBI" id="CHEBI:83670"/>
        <dbReference type="ChEBI" id="CHEBI:136286"/>
    </reaction>
    <physiologicalReaction direction="left-to-right" evidence="9">
        <dbReference type="Rhea" id="RHEA:52053"/>
    </physiologicalReaction>
</comment>
<reference evidence="18" key="1">
    <citation type="submission" date="2022-03" db="EMBL/GenBank/DDBJ databases">
        <authorList>
            <person name="Sayadi A."/>
        </authorList>
    </citation>
    <scope>NUCLEOTIDE SEQUENCE</scope>
</reference>
<keyword evidence="6 17" id="KW-0472">Membrane</keyword>
<keyword evidence="4 17" id="KW-0812">Transmembrane</keyword>
<dbReference type="PANTHER" id="PTHR10989:SF16">
    <property type="entry name" value="AT02829P-RELATED"/>
    <property type="match status" value="1"/>
</dbReference>
<evidence type="ECO:0000256" key="14">
    <source>
        <dbReference type="ARBA" id="ARBA00049296"/>
    </source>
</evidence>
<dbReference type="OrthoDB" id="1898221at2759"/>
<evidence type="ECO:0008006" key="20">
    <source>
        <dbReference type="Google" id="ProtNLM"/>
    </source>
</evidence>
<dbReference type="Proteomes" id="UP001152888">
    <property type="component" value="Unassembled WGS sequence"/>
</dbReference>
<comment type="caution">
    <text evidence="18">The sequence shown here is derived from an EMBL/GenBank/DDBJ whole genome shotgun (WGS) entry which is preliminary data.</text>
</comment>
<dbReference type="GO" id="GO:0016020">
    <property type="term" value="C:membrane"/>
    <property type="evidence" value="ECO:0007669"/>
    <property type="project" value="InterPro"/>
</dbReference>
<comment type="catalytic activity">
    <reaction evidence="10">
        <text>12-octadecanoyloxy-octadecanoate + H2O = 12-hydroxyoctadecanoate + octadecanoate + H(+)</text>
        <dbReference type="Rhea" id="RHEA:52080"/>
        <dbReference type="ChEBI" id="CHEBI:15377"/>
        <dbReference type="ChEBI" id="CHEBI:15378"/>
        <dbReference type="ChEBI" id="CHEBI:25629"/>
        <dbReference type="ChEBI" id="CHEBI:84201"/>
        <dbReference type="ChEBI" id="CHEBI:136330"/>
    </reaction>
    <physiologicalReaction direction="left-to-right" evidence="10">
        <dbReference type="Rhea" id="RHEA:52081"/>
    </physiologicalReaction>
</comment>
<dbReference type="Pfam" id="PF04750">
    <property type="entry name" value="Far-17a_AIG1"/>
    <property type="match status" value="1"/>
</dbReference>
<accession>A0A9P0LMC9</accession>
<comment type="catalytic activity">
    <reaction evidence="7">
        <text>12-hexadecanoyloxy-octadecanoate + H2O = 12-hydroxyoctadecanoate + hexadecanoate + H(+)</text>
        <dbReference type="Rhea" id="RHEA:52056"/>
        <dbReference type="ChEBI" id="CHEBI:7896"/>
        <dbReference type="ChEBI" id="CHEBI:15377"/>
        <dbReference type="ChEBI" id="CHEBI:15378"/>
        <dbReference type="ChEBI" id="CHEBI:83677"/>
        <dbReference type="ChEBI" id="CHEBI:84201"/>
    </reaction>
    <physiologicalReaction direction="left-to-right" evidence="7">
        <dbReference type="Rhea" id="RHEA:52057"/>
    </physiologicalReaction>
</comment>
<comment type="catalytic activity">
    <reaction evidence="1">
        <text>9-(9Z-hexadecenoyloxy)-octadecanoate + H2O = (9Z)-hexadecenoate + 9-hydroxy-octadecanoate + H(+)</text>
        <dbReference type="Rhea" id="RHEA:52068"/>
        <dbReference type="ChEBI" id="CHEBI:15377"/>
        <dbReference type="ChEBI" id="CHEBI:15378"/>
        <dbReference type="ChEBI" id="CHEBI:32372"/>
        <dbReference type="ChEBI" id="CHEBI:136286"/>
        <dbReference type="ChEBI" id="CHEBI:136309"/>
    </reaction>
    <physiologicalReaction direction="left-to-right" evidence="1">
        <dbReference type="Rhea" id="RHEA:52069"/>
    </physiologicalReaction>
</comment>
<evidence type="ECO:0000313" key="18">
    <source>
        <dbReference type="EMBL" id="CAH1995801.1"/>
    </source>
</evidence>
<protein>
    <recommendedName>
        <fullName evidence="20">Androgen-induced gene 1 protein-like</fullName>
    </recommendedName>
</protein>
<comment type="similarity">
    <text evidence="3">Belongs to the AIG1 family.</text>
</comment>
<name>A0A9P0LMC9_ACAOB</name>
<organism evidence="18 19">
    <name type="scientific">Acanthoscelides obtectus</name>
    <name type="common">Bean weevil</name>
    <name type="synonym">Bruchus obtectus</name>
    <dbReference type="NCBI Taxonomy" id="200917"/>
    <lineage>
        <taxon>Eukaryota</taxon>
        <taxon>Metazoa</taxon>
        <taxon>Ecdysozoa</taxon>
        <taxon>Arthropoda</taxon>
        <taxon>Hexapoda</taxon>
        <taxon>Insecta</taxon>
        <taxon>Pterygota</taxon>
        <taxon>Neoptera</taxon>
        <taxon>Endopterygota</taxon>
        <taxon>Coleoptera</taxon>
        <taxon>Polyphaga</taxon>
        <taxon>Cucujiformia</taxon>
        <taxon>Chrysomeloidea</taxon>
        <taxon>Chrysomelidae</taxon>
        <taxon>Bruchinae</taxon>
        <taxon>Bruchini</taxon>
        <taxon>Acanthoscelides</taxon>
    </lineage>
</organism>
<comment type="catalytic activity">
    <reaction evidence="8">
        <text>13-octadecanoyloxy-octadecanoate + H2O = 13-hydroxy-octadecanoate + octadecanoate + H(+)</text>
        <dbReference type="Rhea" id="RHEA:52084"/>
        <dbReference type="ChEBI" id="CHEBI:15377"/>
        <dbReference type="ChEBI" id="CHEBI:15378"/>
        <dbReference type="ChEBI" id="CHEBI:25629"/>
        <dbReference type="ChEBI" id="CHEBI:136304"/>
        <dbReference type="ChEBI" id="CHEBI:136335"/>
    </reaction>
    <physiologicalReaction direction="left-to-right" evidence="8">
        <dbReference type="Rhea" id="RHEA:52085"/>
    </physiologicalReaction>
</comment>
<dbReference type="GO" id="GO:0012505">
    <property type="term" value="C:endomembrane system"/>
    <property type="evidence" value="ECO:0007669"/>
    <property type="project" value="UniProtKB-SubCell"/>
</dbReference>
<evidence type="ECO:0000256" key="12">
    <source>
        <dbReference type="ARBA" id="ARBA00048800"/>
    </source>
</evidence>
<feature type="transmembrane region" description="Helical" evidence="17">
    <location>
        <begin position="7"/>
        <end position="28"/>
    </location>
</feature>
<sequence>MSLRTLFHFAVAAHYWFGCWYDWNYVVIPKRVHNMGESFGFSGKFKFLTYWNACLQSMFFTICFLNDIIGTNENIPKKTPWIRKLKDTILCTLAFPISMFVGLSFWGIYLLDRELIFPKAISPYFPHWLNHLMHTHIMVTILIEMCLSCCRYPSRKRGLTILSTVMVSYLIWLLVIYYYNGFWVYPVLTVLNVPLKAVFFLGNLGISVMLYILGEKINNALWDNTFKNAKKA</sequence>
<evidence type="ECO:0000256" key="8">
    <source>
        <dbReference type="ARBA" id="ARBA00047427"/>
    </source>
</evidence>
<gene>
    <name evidence="18" type="ORF">ACAOBT_LOCUS22855</name>
</gene>
<evidence type="ECO:0000256" key="10">
    <source>
        <dbReference type="ARBA" id="ARBA00048680"/>
    </source>
</evidence>
<evidence type="ECO:0000256" key="7">
    <source>
        <dbReference type="ARBA" id="ARBA00047368"/>
    </source>
</evidence>
<dbReference type="EMBL" id="CAKOFQ010007240">
    <property type="protein sequence ID" value="CAH1995801.1"/>
    <property type="molecule type" value="Genomic_DNA"/>
</dbReference>
<comment type="catalytic activity">
    <reaction evidence="11">
        <text>12-(9Z-octadecenoyloxy)-octadecanoate + H2O = 12-hydroxyoctadecanoate + (9Z)-octadecenoate + H(+)</text>
        <dbReference type="Rhea" id="RHEA:52060"/>
        <dbReference type="ChEBI" id="CHEBI:15377"/>
        <dbReference type="ChEBI" id="CHEBI:15378"/>
        <dbReference type="ChEBI" id="CHEBI:30823"/>
        <dbReference type="ChEBI" id="CHEBI:84201"/>
        <dbReference type="ChEBI" id="CHEBI:136302"/>
    </reaction>
    <physiologicalReaction direction="left-to-right" evidence="11">
        <dbReference type="Rhea" id="RHEA:52061"/>
    </physiologicalReaction>
</comment>
<keyword evidence="19" id="KW-1185">Reference proteome</keyword>
<dbReference type="AlphaFoldDB" id="A0A9P0LMC9"/>
<feature type="transmembrane region" description="Helical" evidence="17">
    <location>
        <begin position="89"/>
        <end position="108"/>
    </location>
</feature>
<evidence type="ECO:0000256" key="4">
    <source>
        <dbReference type="ARBA" id="ARBA00022692"/>
    </source>
</evidence>
<comment type="catalytic activity">
    <reaction evidence="13">
        <text>9-octadecanoyloxy-octadecanoate + H2O = 9-hydroxy-octadecanoate + octadecanoate + H(+)</text>
        <dbReference type="Rhea" id="RHEA:52096"/>
        <dbReference type="ChEBI" id="CHEBI:15377"/>
        <dbReference type="ChEBI" id="CHEBI:15378"/>
        <dbReference type="ChEBI" id="CHEBI:25629"/>
        <dbReference type="ChEBI" id="CHEBI:136286"/>
        <dbReference type="ChEBI" id="CHEBI:136373"/>
    </reaction>
    <physiologicalReaction direction="left-to-right" evidence="13">
        <dbReference type="Rhea" id="RHEA:52097"/>
    </physiologicalReaction>
</comment>
<dbReference type="InterPro" id="IPR006838">
    <property type="entry name" value="ADTRP_AIG1"/>
</dbReference>
<evidence type="ECO:0000313" key="19">
    <source>
        <dbReference type="Proteomes" id="UP001152888"/>
    </source>
</evidence>
<evidence type="ECO:0000256" key="9">
    <source>
        <dbReference type="ARBA" id="ARBA00047863"/>
    </source>
</evidence>
<evidence type="ECO:0000256" key="5">
    <source>
        <dbReference type="ARBA" id="ARBA00022989"/>
    </source>
</evidence>
<comment type="catalytic activity">
    <reaction evidence="12">
        <text>9-(9Z-octadecenoyloxy)-octadecanoate + H2O = 9-hydroxy-octadecanoate + (9Z)-octadecenoate + H(+)</text>
        <dbReference type="Rhea" id="RHEA:52048"/>
        <dbReference type="ChEBI" id="CHEBI:15377"/>
        <dbReference type="ChEBI" id="CHEBI:15378"/>
        <dbReference type="ChEBI" id="CHEBI:30823"/>
        <dbReference type="ChEBI" id="CHEBI:136282"/>
        <dbReference type="ChEBI" id="CHEBI:136286"/>
    </reaction>
    <physiologicalReaction direction="left-to-right" evidence="12">
        <dbReference type="Rhea" id="RHEA:52049"/>
    </physiologicalReaction>
</comment>
<dbReference type="PANTHER" id="PTHR10989">
    <property type="entry name" value="ANDROGEN-INDUCED PROTEIN 1-RELATED"/>
    <property type="match status" value="1"/>
</dbReference>
<evidence type="ECO:0000256" key="6">
    <source>
        <dbReference type="ARBA" id="ARBA00023136"/>
    </source>
</evidence>
<feature type="transmembrane region" description="Helical" evidence="17">
    <location>
        <begin position="128"/>
        <end position="147"/>
    </location>
</feature>
<evidence type="ECO:0000256" key="1">
    <source>
        <dbReference type="ARBA" id="ARBA00000923"/>
    </source>
</evidence>
<evidence type="ECO:0000256" key="17">
    <source>
        <dbReference type="SAM" id="Phobius"/>
    </source>
</evidence>
<feature type="transmembrane region" description="Helical" evidence="17">
    <location>
        <begin position="191"/>
        <end position="213"/>
    </location>
</feature>
<evidence type="ECO:0000256" key="3">
    <source>
        <dbReference type="ARBA" id="ARBA00009300"/>
    </source>
</evidence>
<proteinExistence type="inferred from homology"/>
<feature type="transmembrane region" description="Helical" evidence="17">
    <location>
        <begin position="159"/>
        <end position="179"/>
    </location>
</feature>